<keyword evidence="3" id="KW-0560">Oxidoreductase</keyword>
<dbReference type="InterPro" id="IPR036188">
    <property type="entry name" value="FAD/NAD-bd_sf"/>
</dbReference>
<evidence type="ECO:0000256" key="3">
    <source>
        <dbReference type="ARBA" id="ARBA00023002"/>
    </source>
</evidence>
<gene>
    <name evidence="6" type="ORF">soil367_02225</name>
</gene>
<dbReference type="Proteomes" id="UP000298049">
    <property type="component" value="Chromosome"/>
</dbReference>
<dbReference type="Pfam" id="PF01593">
    <property type="entry name" value="Amino_oxidase"/>
    <property type="match status" value="1"/>
</dbReference>
<feature type="binding site" evidence="4">
    <location>
        <position position="326"/>
    </location>
    <ligand>
        <name>substrate</name>
    </ligand>
</feature>
<dbReference type="SUPFAM" id="SSF54373">
    <property type="entry name" value="FAD-linked reductases, C-terminal domain"/>
    <property type="match status" value="1"/>
</dbReference>
<evidence type="ECO:0000256" key="2">
    <source>
        <dbReference type="ARBA" id="ARBA00005995"/>
    </source>
</evidence>
<dbReference type="SUPFAM" id="SSF51905">
    <property type="entry name" value="FAD/NAD(P)-binding domain"/>
    <property type="match status" value="1"/>
</dbReference>
<dbReference type="PANTHER" id="PTHR43563:SF1">
    <property type="entry name" value="AMINE OXIDASE [FLAVIN-CONTAINING] B"/>
    <property type="match status" value="1"/>
</dbReference>
<dbReference type="Gene3D" id="1.10.405.10">
    <property type="entry name" value="Guanine Nucleotide Dissociation Inhibitor, domain 1"/>
    <property type="match status" value="1"/>
</dbReference>
<feature type="binding site" evidence="4">
    <location>
        <position position="221"/>
    </location>
    <ligand>
        <name>FAD</name>
        <dbReference type="ChEBI" id="CHEBI:57692"/>
    </ligand>
</feature>
<feature type="domain" description="Amine oxidase" evidence="5">
    <location>
        <begin position="1"/>
        <end position="432"/>
    </location>
</feature>
<dbReference type="InterPro" id="IPR002937">
    <property type="entry name" value="Amino_oxidase"/>
</dbReference>
<keyword evidence="7" id="KW-1185">Reference proteome</keyword>
<feature type="binding site" evidence="4">
    <location>
        <position position="409"/>
    </location>
    <ligand>
        <name>FAD</name>
        <dbReference type="ChEBI" id="CHEBI:57692"/>
    </ligand>
</feature>
<comment type="cofactor">
    <cofactor evidence="1">
        <name>FAD</name>
        <dbReference type="ChEBI" id="CHEBI:57692"/>
    </cofactor>
</comment>
<name>A0A4P7XLG7_9ALTE</name>
<accession>A0A4P7XLG7</accession>
<evidence type="ECO:0000259" key="5">
    <source>
        <dbReference type="Pfam" id="PF01593"/>
    </source>
</evidence>
<evidence type="ECO:0000313" key="7">
    <source>
        <dbReference type="Proteomes" id="UP000298049"/>
    </source>
</evidence>
<feature type="binding site" evidence="4">
    <location>
        <begin position="21"/>
        <end position="22"/>
    </location>
    <ligand>
        <name>FAD</name>
        <dbReference type="ChEBI" id="CHEBI:57692"/>
    </ligand>
</feature>
<dbReference type="OrthoDB" id="337830at2"/>
<comment type="similarity">
    <text evidence="2">Belongs to the flavin monoamine oxidase family.</text>
</comment>
<dbReference type="Gene3D" id="3.90.660.10">
    <property type="match status" value="1"/>
</dbReference>
<evidence type="ECO:0000313" key="6">
    <source>
        <dbReference type="EMBL" id="QCF27775.1"/>
    </source>
</evidence>
<reference evidence="6 7" key="1">
    <citation type="submission" date="2018-07" db="EMBL/GenBank/DDBJ databases">
        <title>Marsedoiliclastica nanhaica gen. nov. sp. nov., a novel marine hydrocarbonoclastic bacterium isolated from an in-situ enriched hydrocarbon-degrading consortium in deep-sea sediment.</title>
        <authorList>
            <person name="Dong C."/>
            <person name="Ma T."/>
            <person name="Liu R."/>
            <person name="Shao Z."/>
        </authorList>
    </citation>
    <scope>NUCLEOTIDE SEQUENCE [LARGE SCALE GENOMIC DNA]</scope>
    <source>
        <strain evidence="7">soil36-7</strain>
    </source>
</reference>
<sequence>MAGLQSALKLKQAGKRVLVLEARDRVGGRAMPGEICGQTIDLGGQWVGPQQTLLHAQAREQGVRTYPQHTRGASVLSFNGKVSRYTSDIPRLSLLSLLELGLLERRWQKEMASLPTTGEPWAAAKAEEWDAHTLESWILGHVRTAEAREFARVVTRAVLCTEPRQVSYLYFLEYLRQGRGLKALTGAEGGAQQDKFVGGAWQISKRMADRLEDSVKLNAPVLAVEQDDQTVTVVTETARYSARRLIMAVPPILASKIVFNQPLPSKRNALHERMPMGSVIKIHVAYKHAFWRQRGFNGSVVSNDRHFNVVFDQTPDDERLGILVGFIDGDQAIAMSAMTEESRYQQVIADLVHYFGQEAANPIGYVEQDWTREQWSRGCYVAHMPPGVMTSFGDIIRQPCGRIHWAGTETATEWMGYFDGALQSGIRAASEVVAAAL</sequence>
<evidence type="ECO:0000256" key="1">
    <source>
        <dbReference type="ARBA" id="ARBA00001974"/>
    </source>
</evidence>
<proteinExistence type="inferred from homology"/>
<dbReference type="InterPro" id="IPR001613">
    <property type="entry name" value="Flavin_amine_oxidase"/>
</dbReference>
<organism evidence="6 7">
    <name type="scientific">Hydrocarboniclastica marina</name>
    <dbReference type="NCBI Taxonomy" id="2259620"/>
    <lineage>
        <taxon>Bacteria</taxon>
        <taxon>Pseudomonadati</taxon>
        <taxon>Pseudomonadota</taxon>
        <taxon>Gammaproteobacteria</taxon>
        <taxon>Alteromonadales</taxon>
        <taxon>Alteromonadaceae</taxon>
        <taxon>Hydrocarboniclastica</taxon>
    </lineage>
</organism>
<dbReference type="AlphaFoldDB" id="A0A4P7XLG7"/>
<dbReference type="GO" id="GO:0016491">
    <property type="term" value="F:oxidoreductase activity"/>
    <property type="evidence" value="ECO:0007669"/>
    <property type="project" value="UniProtKB-KW"/>
</dbReference>
<dbReference type="EMBL" id="CP031093">
    <property type="protein sequence ID" value="QCF27775.1"/>
    <property type="molecule type" value="Genomic_DNA"/>
</dbReference>
<dbReference type="InterPro" id="IPR050703">
    <property type="entry name" value="Flavin_MAO"/>
</dbReference>
<protein>
    <recommendedName>
        <fullName evidence="5">Amine oxidase domain-containing protein</fullName>
    </recommendedName>
</protein>
<dbReference type="PRINTS" id="PR00757">
    <property type="entry name" value="AMINEOXDASEF"/>
</dbReference>
<dbReference type="PANTHER" id="PTHR43563">
    <property type="entry name" value="AMINE OXIDASE"/>
    <property type="match status" value="1"/>
</dbReference>
<dbReference type="KEGG" id="hmi:soil367_02225"/>
<dbReference type="Gene3D" id="3.50.50.60">
    <property type="entry name" value="FAD/NAD(P)-binding domain"/>
    <property type="match status" value="1"/>
</dbReference>
<evidence type="ECO:0000256" key="4">
    <source>
        <dbReference type="PIRSR" id="PIRSR601613-1"/>
    </source>
</evidence>